<proteinExistence type="predicted"/>
<keyword evidence="8" id="KW-1185">Reference proteome</keyword>
<feature type="domain" description="Tyr recombinase" evidence="5">
    <location>
        <begin position="101"/>
        <end position="307"/>
    </location>
</feature>
<gene>
    <name evidence="7" type="ORF">F4562_003427</name>
</gene>
<reference evidence="7 8" key="1">
    <citation type="submission" date="2020-08" db="EMBL/GenBank/DDBJ databases">
        <title>Sequencing the genomes of 1000 actinobacteria strains.</title>
        <authorList>
            <person name="Klenk H.-P."/>
        </authorList>
    </citation>
    <scope>NUCLEOTIDE SEQUENCE [LARGE SCALE GENOMIC DNA]</scope>
    <source>
        <strain evidence="7 8">DSM 46887</strain>
    </source>
</reference>
<dbReference type="PROSITE" id="PS51900">
    <property type="entry name" value="CB"/>
    <property type="match status" value="1"/>
</dbReference>
<dbReference type="InterPro" id="IPR013762">
    <property type="entry name" value="Integrase-like_cat_sf"/>
</dbReference>
<evidence type="ECO:0000313" key="8">
    <source>
        <dbReference type="Proteomes" id="UP000540685"/>
    </source>
</evidence>
<dbReference type="InterPro" id="IPR010998">
    <property type="entry name" value="Integrase_recombinase_N"/>
</dbReference>
<dbReference type="InterPro" id="IPR004107">
    <property type="entry name" value="Integrase_SAM-like_N"/>
</dbReference>
<name>A0A7W9IGK2_9ACTN</name>
<evidence type="ECO:0000256" key="2">
    <source>
        <dbReference type="ARBA" id="ARBA00023125"/>
    </source>
</evidence>
<organism evidence="7 8">
    <name type="scientific">Streptosporangium becharense</name>
    <dbReference type="NCBI Taxonomy" id="1816182"/>
    <lineage>
        <taxon>Bacteria</taxon>
        <taxon>Bacillati</taxon>
        <taxon>Actinomycetota</taxon>
        <taxon>Actinomycetes</taxon>
        <taxon>Streptosporangiales</taxon>
        <taxon>Streptosporangiaceae</taxon>
        <taxon>Streptosporangium</taxon>
    </lineage>
</organism>
<keyword evidence="3" id="KW-0233">DNA recombination</keyword>
<evidence type="ECO:0000256" key="3">
    <source>
        <dbReference type="ARBA" id="ARBA00023172"/>
    </source>
</evidence>
<comment type="caution">
    <text evidence="7">The sequence shown here is derived from an EMBL/GenBank/DDBJ whole genome shotgun (WGS) entry which is preliminary data.</text>
</comment>
<keyword evidence="2 4" id="KW-0238">DNA-binding</keyword>
<evidence type="ECO:0000256" key="4">
    <source>
        <dbReference type="PROSITE-ProRule" id="PRU01248"/>
    </source>
</evidence>
<dbReference type="PROSITE" id="PS51898">
    <property type="entry name" value="TYR_RECOMBINASE"/>
    <property type="match status" value="1"/>
</dbReference>
<dbReference type="GO" id="GO:0006310">
    <property type="term" value="P:DNA recombination"/>
    <property type="evidence" value="ECO:0007669"/>
    <property type="project" value="UniProtKB-KW"/>
</dbReference>
<dbReference type="AlphaFoldDB" id="A0A7W9IGK2"/>
<dbReference type="InterPro" id="IPR011010">
    <property type="entry name" value="DNA_brk_join_enz"/>
</dbReference>
<protein>
    <submittedName>
        <fullName evidence="7">Integrase</fullName>
    </submittedName>
</protein>
<keyword evidence="1" id="KW-0229">DNA integration</keyword>
<dbReference type="Pfam" id="PF00589">
    <property type="entry name" value="Phage_integrase"/>
    <property type="match status" value="1"/>
</dbReference>
<evidence type="ECO:0000256" key="1">
    <source>
        <dbReference type="ARBA" id="ARBA00022908"/>
    </source>
</evidence>
<sequence>MGAFLDRWLSTLPGHVADSTLDDYEDTVRLHLKPGLGRHKLTALTVAHVDALWQAKRATYKPNSVRIMRAVLRKALGQAEREGLVARNVAALSMPPRINTDEGRTLTVDQSRQLLDAVAEHRMGALVLLSLVFGLRRGEALGLMWSAFDPDARTLRVTHAVKRVKNRDVDAGRRTKLVISELKTRKSRRTLCLTSELVDALRRHRALHNAERLQAGQEWAEHGLIFPTSSGNPSDPDTFSHLFSKLAQRAGLGHWHPHELRHSGASLMLAQGTPLHVVSDVLGHASISITKDVYGHLMEGDKRAATAAISGALLGRQKPVAPRMAPKGGEETG</sequence>
<dbReference type="InterPro" id="IPR044068">
    <property type="entry name" value="CB"/>
</dbReference>
<feature type="domain" description="Core-binding (CB)" evidence="6">
    <location>
        <begin position="1"/>
        <end position="80"/>
    </location>
</feature>
<dbReference type="PANTHER" id="PTHR30349">
    <property type="entry name" value="PHAGE INTEGRASE-RELATED"/>
    <property type="match status" value="1"/>
</dbReference>
<dbReference type="RefSeq" id="WP_184547461.1">
    <property type="nucleotide sequence ID" value="NZ_JACHMP010000001.1"/>
</dbReference>
<evidence type="ECO:0000313" key="7">
    <source>
        <dbReference type="EMBL" id="MBB5820365.1"/>
    </source>
</evidence>
<evidence type="ECO:0000259" key="5">
    <source>
        <dbReference type="PROSITE" id="PS51898"/>
    </source>
</evidence>
<dbReference type="GO" id="GO:0003677">
    <property type="term" value="F:DNA binding"/>
    <property type="evidence" value="ECO:0007669"/>
    <property type="project" value="UniProtKB-UniRule"/>
</dbReference>
<dbReference type="CDD" id="cd01189">
    <property type="entry name" value="INT_ICEBs1_C_like"/>
    <property type="match status" value="1"/>
</dbReference>
<dbReference type="InterPro" id="IPR002104">
    <property type="entry name" value="Integrase_catalytic"/>
</dbReference>
<dbReference type="EMBL" id="JACHMP010000001">
    <property type="protein sequence ID" value="MBB5820365.1"/>
    <property type="molecule type" value="Genomic_DNA"/>
</dbReference>
<dbReference type="Proteomes" id="UP000540685">
    <property type="component" value="Unassembled WGS sequence"/>
</dbReference>
<dbReference type="SUPFAM" id="SSF56349">
    <property type="entry name" value="DNA breaking-rejoining enzymes"/>
    <property type="match status" value="1"/>
</dbReference>
<dbReference type="Pfam" id="PF14659">
    <property type="entry name" value="Phage_int_SAM_3"/>
    <property type="match status" value="1"/>
</dbReference>
<dbReference type="Gene3D" id="1.10.443.10">
    <property type="entry name" value="Intergrase catalytic core"/>
    <property type="match status" value="1"/>
</dbReference>
<dbReference type="GO" id="GO:0015074">
    <property type="term" value="P:DNA integration"/>
    <property type="evidence" value="ECO:0007669"/>
    <property type="project" value="UniProtKB-KW"/>
</dbReference>
<accession>A0A7W9IGK2</accession>
<dbReference type="InterPro" id="IPR050090">
    <property type="entry name" value="Tyrosine_recombinase_XerCD"/>
</dbReference>
<dbReference type="PANTHER" id="PTHR30349:SF91">
    <property type="entry name" value="INTA PROTEIN"/>
    <property type="match status" value="1"/>
</dbReference>
<evidence type="ECO:0000259" key="6">
    <source>
        <dbReference type="PROSITE" id="PS51900"/>
    </source>
</evidence>
<dbReference type="Gene3D" id="1.10.150.130">
    <property type="match status" value="1"/>
</dbReference>